<dbReference type="InterPro" id="IPR020449">
    <property type="entry name" value="Tscrpt_reg_AraC-type_HTH"/>
</dbReference>
<dbReference type="PROSITE" id="PS01124">
    <property type="entry name" value="HTH_ARAC_FAMILY_2"/>
    <property type="match status" value="1"/>
</dbReference>
<organism evidence="7 8">
    <name type="scientific">Paenibacillus segetis</name>
    <dbReference type="NCBI Taxonomy" id="1325360"/>
    <lineage>
        <taxon>Bacteria</taxon>
        <taxon>Bacillati</taxon>
        <taxon>Bacillota</taxon>
        <taxon>Bacilli</taxon>
        <taxon>Bacillales</taxon>
        <taxon>Paenibacillaceae</taxon>
        <taxon>Paenibacillus</taxon>
    </lineage>
</organism>
<evidence type="ECO:0000259" key="5">
    <source>
        <dbReference type="PROSITE" id="PS01124"/>
    </source>
</evidence>
<dbReference type="CDD" id="cd17536">
    <property type="entry name" value="REC_YesN-like"/>
    <property type="match status" value="1"/>
</dbReference>
<keyword evidence="2" id="KW-0238">DNA-binding</keyword>
<feature type="modified residue" description="4-aspartylphosphate" evidence="4">
    <location>
        <position position="55"/>
    </location>
</feature>
<dbReference type="PRINTS" id="PR00032">
    <property type="entry name" value="HTHARAC"/>
</dbReference>
<feature type="domain" description="HTH araC/xylS-type" evidence="5">
    <location>
        <begin position="430"/>
        <end position="529"/>
    </location>
</feature>
<dbReference type="SMART" id="SM00448">
    <property type="entry name" value="REC"/>
    <property type="match status" value="1"/>
</dbReference>
<dbReference type="PROSITE" id="PS50110">
    <property type="entry name" value="RESPONSE_REGULATORY"/>
    <property type="match status" value="1"/>
</dbReference>
<accession>A0ABQ1YRK5</accession>
<comment type="caution">
    <text evidence="7">The sequence shown here is derived from an EMBL/GenBank/DDBJ whole genome shotgun (WGS) entry which is preliminary data.</text>
</comment>
<dbReference type="SUPFAM" id="SSF52172">
    <property type="entry name" value="CheY-like"/>
    <property type="match status" value="1"/>
</dbReference>
<dbReference type="InterPro" id="IPR011006">
    <property type="entry name" value="CheY-like_superfamily"/>
</dbReference>
<dbReference type="EMBL" id="BMFT01000003">
    <property type="protein sequence ID" value="GGH35149.1"/>
    <property type="molecule type" value="Genomic_DNA"/>
</dbReference>
<reference evidence="8" key="1">
    <citation type="journal article" date="2019" name="Int. J. Syst. Evol. Microbiol.">
        <title>The Global Catalogue of Microorganisms (GCM) 10K type strain sequencing project: providing services to taxonomists for standard genome sequencing and annotation.</title>
        <authorList>
            <consortium name="The Broad Institute Genomics Platform"/>
            <consortium name="The Broad Institute Genome Sequencing Center for Infectious Disease"/>
            <person name="Wu L."/>
            <person name="Ma J."/>
        </authorList>
    </citation>
    <scope>NUCLEOTIDE SEQUENCE [LARGE SCALE GENOMIC DNA]</scope>
    <source>
        <strain evidence="8">CGMCC 1.12769</strain>
    </source>
</reference>
<feature type="domain" description="Response regulatory" evidence="6">
    <location>
        <begin position="3"/>
        <end position="120"/>
    </location>
</feature>
<gene>
    <name evidence="7" type="ORF">GCM10008013_41290</name>
</gene>
<dbReference type="Gene3D" id="1.10.10.60">
    <property type="entry name" value="Homeodomain-like"/>
    <property type="match status" value="2"/>
</dbReference>
<keyword evidence="4" id="KW-0597">Phosphoprotein</keyword>
<proteinExistence type="predicted"/>
<dbReference type="InterPro" id="IPR018062">
    <property type="entry name" value="HTH_AraC-typ_CS"/>
</dbReference>
<evidence type="ECO:0008006" key="9">
    <source>
        <dbReference type="Google" id="ProtNLM"/>
    </source>
</evidence>
<dbReference type="SUPFAM" id="SSF46689">
    <property type="entry name" value="Homeodomain-like"/>
    <property type="match status" value="2"/>
</dbReference>
<evidence type="ECO:0000256" key="3">
    <source>
        <dbReference type="ARBA" id="ARBA00023163"/>
    </source>
</evidence>
<dbReference type="RefSeq" id="WP_188541753.1">
    <property type="nucleotide sequence ID" value="NZ_BMFT01000003.1"/>
</dbReference>
<dbReference type="Proteomes" id="UP000659344">
    <property type="component" value="Unassembled WGS sequence"/>
</dbReference>
<dbReference type="InterPro" id="IPR018060">
    <property type="entry name" value="HTH_AraC"/>
</dbReference>
<evidence type="ECO:0000256" key="4">
    <source>
        <dbReference type="PROSITE-ProRule" id="PRU00169"/>
    </source>
</evidence>
<evidence type="ECO:0000256" key="1">
    <source>
        <dbReference type="ARBA" id="ARBA00023015"/>
    </source>
</evidence>
<sequence>MYNLLIVDDELHVVNGLIADLDVKKLEITNIYKAYNVRQAKEVLQNESIHIMLCDIEMPLGTGLELLEWANEYVPNVQTIFLTSHADFRYAKEALRLGGLDYLLKPVPDEELEQAIEKAKAELTQNNKSTELERLWSSNHPSIIEHFWTELLQQKIAPNPSAIHNALEARNIPFSEEMTFLPVLISVRRWNKELSVRDEKIMEYALKKTGFEILAREGQSVQIISVDRGCLLFIVPFGAENLEDDMMEQLYASSKEYIDSCHCYFYCDLSVYIGNVVRMHEMVSALSQLRNFERNNVVYENKVFLLTGYKALPEAKVSIPDMSRWAAMLKNGMKEQILSEIRVFLDERIARGELNASLLQQFHQNFLQSVYFVLLAKGKTANEIFGDSVSMELSREAPKSITNLLRWVEHSTMRALSQVPEDHHPSHIVDNVRQFIIAHLDQSDLSREEIAQHAFLNPDYLARIFKKETGQSVMEFLLQERIKLAKDLLVKSNLTIGDIASSVGYSHFSHFSKTFKKHTGYNPNEFRQMSR</sequence>
<evidence type="ECO:0000313" key="7">
    <source>
        <dbReference type="EMBL" id="GGH35149.1"/>
    </source>
</evidence>
<dbReference type="SMART" id="SM00342">
    <property type="entry name" value="HTH_ARAC"/>
    <property type="match status" value="1"/>
</dbReference>
<evidence type="ECO:0000256" key="2">
    <source>
        <dbReference type="ARBA" id="ARBA00023125"/>
    </source>
</evidence>
<keyword evidence="1" id="KW-0805">Transcription regulation</keyword>
<protein>
    <recommendedName>
        <fullName evidence="9">Two-component system, response regulator YesN</fullName>
    </recommendedName>
</protein>
<dbReference type="InterPro" id="IPR001789">
    <property type="entry name" value="Sig_transdc_resp-reg_receiver"/>
</dbReference>
<name>A0ABQ1YRK5_9BACL</name>
<keyword evidence="3" id="KW-0804">Transcription</keyword>
<keyword evidence="8" id="KW-1185">Reference proteome</keyword>
<dbReference type="PANTHER" id="PTHR43280:SF2">
    <property type="entry name" value="HTH-TYPE TRANSCRIPTIONAL REGULATOR EXSA"/>
    <property type="match status" value="1"/>
</dbReference>
<evidence type="ECO:0000259" key="6">
    <source>
        <dbReference type="PROSITE" id="PS50110"/>
    </source>
</evidence>
<dbReference type="PANTHER" id="PTHR43280">
    <property type="entry name" value="ARAC-FAMILY TRANSCRIPTIONAL REGULATOR"/>
    <property type="match status" value="1"/>
</dbReference>
<dbReference type="InterPro" id="IPR009057">
    <property type="entry name" value="Homeodomain-like_sf"/>
</dbReference>
<evidence type="ECO:0000313" key="8">
    <source>
        <dbReference type="Proteomes" id="UP000659344"/>
    </source>
</evidence>
<dbReference type="Pfam" id="PF00072">
    <property type="entry name" value="Response_reg"/>
    <property type="match status" value="1"/>
</dbReference>
<dbReference type="PROSITE" id="PS00041">
    <property type="entry name" value="HTH_ARAC_FAMILY_1"/>
    <property type="match status" value="1"/>
</dbReference>
<dbReference type="Pfam" id="PF12833">
    <property type="entry name" value="HTH_18"/>
    <property type="match status" value="1"/>
</dbReference>
<dbReference type="Gene3D" id="3.40.50.2300">
    <property type="match status" value="1"/>
</dbReference>